<name>A0A1N6XVW2_9SPIO</name>
<organism evidence="1 2">
    <name type="scientific">Alkalispirochaeta americana</name>
    <dbReference type="NCBI Taxonomy" id="159291"/>
    <lineage>
        <taxon>Bacteria</taxon>
        <taxon>Pseudomonadati</taxon>
        <taxon>Spirochaetota</taxon>
        <taxon>Spirochaetia</taxon>
        <taxon>Spirochaetales</taxon>
        <taxon>Spirochaetaceae</taxon>
        <taxon>Alkalispirochaeta</taxon>
    </lineage>
</organism>
<dbReference type="OrthoDB" id="1419607at2"/>
<dbReference type="STRING" id="159291.SAMN05920897_1325"/>
<dbReference type="InterPro" id="IPR026988">
    <property type="entry name" value="YaaC-like"/>
</dbReference>
<sequence>MNKIWNELLEFETRDLVDRFIQKKYGREINANRVQQITSNFIQAREYFRSADDSNFTVRPLLQYYGVMALSKGLILSLNLSQTEHQLKSSHGLEVKNWKEVLKNKDFENLRICIGEGTFSELITTTENKNYLSANSTAINWASILKMPQIGEEFTLRQVIQYFPDLYKEYDSWLSDKLTFAVIQELKTQTDDGLTHVKLQGLVNESDLELLFPNEYCPDKLIVRENHSTLIKYSNPNWSPNITQRWHGAFNIGDGCVIPSLPNDIGLNLLSGMYIVSYVFGMMARYFPTSWIGIKRVEKGDKVYPFAHRILEFIHEKYPKQVLDFLNSPYDFEAE</sequence>
<gene>
    <name evidence="1" type="ORF">SAMN05920897_1325</name>
</gene>
<reference evidence="1 2" key="1">
    <citation type="submission" date="2017-01" db="EMBL/GenBank/DDBJ databases">
        <authorList>
            <person name="Mah S.A."/>
            <person name="Swanson W.J."/>
            <person name="Moy G.W."/>
            <person name="Vacquier V.D."/>
        </authorList>
    </citation>
    <scope>NUCLEOTIDE SEQUENCE [LARGE SCALE GENOMIC DNA]</scope>
    <source>
        <strain evidence="1 2">ASpG1</strain>
    </source>
</reference>
<dbReference type="Pfam" id="PF14175">
    <property type="entry name" value="YaaC"/>
    <property type="match status" value="1"/>
</dbReference>
<dbReference type="Proteomes" id="UP000186400">
    <property type="component" value="Unassembled WGS sequence"/>
</dbReference>
<accession>A0A1N6XVW2</accession>
<proteinExistence type="predicted"/>
<dbReference type="AlphaFoldDB" id="A0A1N6XVW2"/>
<protein>
    <submittedName>
        <fullName evidence="1">YaaC-like Protein</fullName>
    </submittedName>
</protein>
<evidence type="ECO:0000313" key="1">
    <source>
        <dbReference type="EMBL" id="SIR06487.1"/>
    </source>
</evidence>
<keyword evidence="2" id="KW-1185">Reference proteome</keyword>
<dbReference type="EMBL" id="FTMS01000032">
    <property type="protein sequence ID" value="SIR06487.1"/>
    <property type="molecule type" value="Genomic_DNA"/>
</dbReference>
<evidence type="ECO:0000313" key="2">
    <source>
        <dbReference type="Proteomes" id="UP000186400"/>
    </source>
</evidence>
<dbReference type="RefSeq" id="WP_076489955.1">
    <property type="nucleotide sequence ID" value="NZ_FTMS01000032.1"/>
</dbReference>